<dbReference type="Gene3D" id="3.10.450.40">
    <property type="match status" value="1"/>
</dbReference>
<dbReference type="PRINTS" id="PR00730">
    <property type="entry name" value="THERMOLYSIN"/>
</dbReference>
<dbReference type="CDD" id="cd09597">
    <property type="entry name" value="M4_TLP"/>
    <property type="match status" value="1"/>
</dbReference>
<reference evidence="16 17" key="1">
    <citation type="submission" date="2017-07" db="EMBL/GenBank/DDBJ databases">
        <title>Virgibacillus sp. LM2416.</title>
        <authorList>
            <person name="Tak E.J."/>
            <person name="Bae J.-W."/>
        </authorList>
    </citation>
    <scope>NUCLEOTIDE SEQUENCE [LARGE SCALE GENOMIC DNA]</scope>
    <source>
        <strain evidence="16 17">LM2416</strain>
    </source>
</reference>
<comment type="cofactor">
    <cofactor evidence="1 11">
        <name>Zn(2+)</name>
        <dbReference type="ChEBI" id="CHEBI:29105"/>
    </cofactor>
</comment>
<comment type="function">
    <text evidence="11">Extracellular zinc metalloprotease.</text>
</comment>
<keyword evidence="16" id="KW-0282">Flagellum</keyword>
<dbReference type="InterPro" id="IPR013856">
    <property type="entry name" value="Peptidase_M4_domain"/>
</dbReference>
<dbReference type="PANTHER" id="PTHR33794:SF1">
    <property type="entry name" value="BACILLOLYSIN"/>
    <property type="match status" value="1"/>
</dbReference>
<keyword evidence="9" id="KW-0865">Zymogen</keyword>
<gene>
    <name evidence="16" type="ORF">CFK37_17250</name>
</gene>
<dbReference type="PANTHER" id="PTHR33794">
    <property type="entry name" value="BACILLOLYSIN"/>
    <property type="match status" value="1"/>
</dbReference>
<keyword evidence="17" id="KW-1185">Reference proteome</keyword>
<keyword evidence="11" id="KW-0964">Secreted</keyword>
<feature type="signal peptide" evidence="11">
    <location>
        <begin position="1"/>
        <end position="28"/>
    </location>
</feature>
<evidence type="ECO:0000256" key="5">
    <source>
        <dbReference type="ARBA" id="ARBA00022729"/>
    </source>
</evidence>
<comment type="subcellular location">
    <subcellularLocation>
        <location evidence="11">Secreted</location>
    </subcellularLocation>
</comment>
<dbReference type="InterPro" id="IPR001570">
    <property type="entry name" value="Peptidase_M4_C_domain"/>
</dbReference>
<evidence type="ECO:0000256" key="1">
    <source>
        <dbReference type="ARBA" id="ARBA00001947"/>
    </source>
</evidence>
<dbReference type="Pfam" id="PF03413">
    <property type="entry name" value="PepSY"/>
    <property type="match status" value="1"/>
</dbReference>
<keyword evidence="4" id="KW-0479">Metal-binding</keyword>
<feature type="chain" id="PRO_5023156639" description="Neutral metalloproteinase" evidence="11">
    <location>
        <begin position="29"/>
        <end position="559"/>
    </location>
</feature>
<dbReference type="Proteomes" id="UP000198312">
    <property type="component" value="Chromosome"/>
</dbReference>
<keyword evidence="16" id="KW-0969">Cilium</keyword>
<dbReference type="GO" id="GO:0004222">
    <property type="term" value="F:metalloendopeptidase activity"/>
    <property type="evidence" value="ECO:0007669"/>
    <property type="project" value="UniProtKB-UniRule"/>
</dbReference>
<dbReference type="GO" id="GO:0005576">
    <property type="term" value="C:extracellular region"/>
    <property type="evidence" value="ECO:0007669"/>
    <property type="project" value="UniProtKB-SubCell"/>
</dbReference>
<keyword evidence="16" id="KW-0966">Cell projection</keyword>
<dbReference type="KEGG" id="vil:CFK37_17250"/>
<dbReference type="Pfam" id="PF01447">
    <property type="entry name" value="Peptidase_M4"/>
    <property type="match status" value="1"/>
</dbReference>
<evidence type="ECO:0000256" key="7">
    <source>
        <dbReference type="ARBA" id="ARBA00022833"/>
    </source>
</evidence>
<evidence type="ECO:0000259" key="12">
    <source>
        <dbReference type="Pfam" id="PF01447"/>
    </source>
</evidence>
<keyword evidence="7 11" id="KW-0862">Zinc</keyword>
<feature type="domain" description="Peptidase M4 C-terminal" evidence="13">
    <location>
        <begin position="391"/>
        <end position="557"/>
    </location>
</feature>
<dbReference type="InterPro" id="IPR027268">
    <property type="entry name" value="Peptidase_M4/M1_CTD_sf"/>
</dbReference>
<organism evidence="16 17">
    <name type="scientific">Virgibacillus phasianinus</name>
    <dbReference type="NCBI Taxonomy" id="2017483"/>
    <lineage>
        <taxon>Bacteria</taxon>
        <taxon>Bacillati</taxon>
        <taxon>Bacillota</taxon>
        <taxon>Bacilli</taxon>
        <taxon>Bacillales</taxon>
        <taxon>Bacillaceae</taxon>
        <taxon>Virgibacillus</taxon>
    </lineage>
</organism>
<evidence type="ECO:0000313" key="17">
    <source>
        <dbReference type="Proteomes" id="UP000198312"/>
    </source>
</evidence>
<feature type="active site" evidence="10">
    <location>
        <position position="381"/>
    </location>
</feature>
<dbReference type="Gene3D" id="1.10.390.10">
    <property type="entry name" value="Neutral Protease Domain 2"/>
    <property type="match status" value="1"/>
</dbReference>
<evidence type="ECO:0000256" key="11">
    <source>
        <dbReference type="RuleBase" id="RU366073"/>
    </source>
</evidence>
<evidence type="ECO:0000313" key="16">
    <source>
        <dbReference type="EMBL" id="ASK63780.1"/>
    </source>
</evidence>
<dbReference type="EMBL" id="CP022315">
    <property type="protein sequence ID" value="ASK63780.1"/>
    <property type="molecule type" value="Genomic_DNA"/>
</dbReference>
<dbReference type="EC" id="3.4.24.-" evidence="11"/>
<accession>A0A220U6Q7</accession>
<dbReference type="Pfam" id="PF02868">
    <property type="entry name" value="Peptidase_M4_C"/>
    <property type="match status" value="1"/>
</dbReference>
<dbReference type="GO" id="GO:0046872">
    <property type="term" value="F:metal ion binding"/>
    <property type="evidence" value="ECO:0007669"/>
    <property type="project" value="UniProtKB-UniRule"/>
</dbReference>
<dbReference type="InterPro" id="IPR050728">
    <property type="entry name" value="Zinc_Metalloprotease_M4"/>
</dbReference>
<dbReference type="SUPFAM" id="SSF55486">
    <property type="entry name" value="Metalloproteases ('zincins'), catalytic domain"/>
    <property type="match status" value="1"/>
</dbReference>
<dbReference type="InterPro" id="IPR025711">
    <property type="entry name" value="PepSY"/>
</dbReference>
<sequence length="559" mass="61836">MNKKWIVPMALSAALVTTPLVSSGQAFAEKDVSFIHQELQKQKPHMKQLNVPVYVKGKELEKITTKDAKRFLSKNKQLLNIEQGNGQFKVKKTKKDKIGMKHVHMQQSVNGIPVEGSEMIVHYGTDGNVQSVNGYYNKELEETDLSTKPSISKDQALKTAKEKVSAPDVLPYKPTTELVIYPFQGENHVAYKTNVNFLGQDPGNWYVYVDAHSGVVIDKVNTLMDVGQLKASTGSGTGVLGQHRNLHISHKNIPGDNKGTMFFLNDISHENLEGILTYDLNNQWNAPFPGDLFSDTDAAFNEEYDRAAVDAHYNSEKVYHYYLEEHGRNSIDGEGMAIKSSVHYGQEYNNAFWNGQQMTYGDGDGEYFISLSAGLDVAAHEMTHGVTTHTAGLKYQFQSGALNESFSDIFGALIDEEDWELGEDIMADEAVASGRTSLRSLANPSKYMVGAIYTEYGDGSGTYPSHMDQYYDLPRSLDNGGVHINSSISNHAAYLIGTEIGKDKLGQIYYRALIHYLTPNSDFKDARHAVVQSAEDLYGEGSAEAQAAASGFDQVGIME</sequence>
<name>A0A220U6Q7_9BACI</name>
<evidence type="ECO:0000256" key="10">
    <source>
        <dbReference type="PIRSR" id="PIRSR623612-1"/>
    </source>
</evidence>
<dbReference type="RefSeq" id="WP_089063039.1">
    <property type="nucleotide sequence ID" value="NZ_CP022315.1"/>
</dbReference>
<keyword evidence="8 11" id="KW-0482">Metalloprotease</keyword>
<dbReference type="Gene3D" id="3.10.170.10">
    <property type="match status" value="1"/>
</dbReference>
<dbReference type="OrthoDB" id="291295at2"/>
<evidence type="ECO:0000256" key="8">
    <source>
        <dbReference type="ARBA" id="ARBA00023049"/>
    </source>
</evidence>
<dbReference type="GO" id="GO:0006508">
    <property type="term" value="P:proteolysis"/>
    <property type="evidence" value="ECO:0007669"/>
    <property type="project" value="UniProtKB-KW"/>
</dbReference>
<protein>
    <recommendedName>
        <fullName evidence="11">Neutral metalloproteinase</fullName>
        <ecNumber evidence="11">3.4.24.-</ecNumber>
    </recommendedName>
</protein>
<keyword evidence="6 11" id="KW-0378">Hydrolase</keyword>
<evidence type="ECO:0000256" key="3">
    <source>
        <dbReference type="ARBA" id="ARBA00022670"/>
    </source>
</evidence>
<feature type="active site" description="Proton donor" evidence="10">
    <location>
        <position position="483"/>
    </location>
</feature>
<dbReference type="InterPro" id="IPR023612">
    <property type="entry name" value="Peptidase_M4"/>
</dbReference>
<evidence type="ECO:0000256" key="2">
    <source>
        <dbReference type="ARBA" id="ARBA00009388"/>
    </source>
</evidence>
<evidence type="ECO:0000259" key="14">
    <source>
        <dbReference type="Pfam" id="PF03413"/>
    </source>
</evidence>
<dbReference type="AlphaFoldDB" id="A0A220U6Q7"/>
<evidence type="ECO:0000256" key="4">
    <source>
        <dbReference type="ARBA" id="ARBA00022723"/>
    </source>
</evidence>
<keyword evidence="3 11" id="KW-0645">Protease</keyword>
<evidence type="ECO:0000256" key="6">
    <source>
        <dbReference type="ARBA" id="ARBA00022801"/>
    </source>
</evidence>
<keyword evidence="5 11" id="KW-0732">Signal</keyword>
<evidence type="ECO:0000259" key="13">
    <source>
        <dbReference type="Pfam" id="PF02868"/>
    </source>
</evidence>
<feature type="domain" description="PepSY" evidence="14">
    <location>
        <begin position="151"/>
        <end position="219"/>
    </location>
</feature>
<proteinExistence type="inferred from homology"/>
<evidence type="ECO:0000256" key="9">
    <source>
        <dbReference type="ARBA" id="ARBA00023145"/>
    </source>
</evidence>
<evidence type="ECO:0000259" key="15">
    <source>
        <dbReference type="Pfam" id="PF07504"/>
    </source>
</evidence>
<dbReference type="Gene3D" id="3.10.450.490">
    <property type="match status" value="1"/>
</dbReference>
<comment type="similarity">
    <text evidence="2 11">Belongs to the peptidase M4 family.</text>
</comment>
<feature type="domain" description="FTP" evidence="15">
    <location>
        <begin position="87"/>
        <end position="134"/>
    </location>
</feature>
<dbReference type="Pfam" id="PF07504">
    <property type="entry name" value="FTP"/>
    <property type="match status" value="1"/>
</dbReference>
<feature type="domain" description="Peptidase M4" evidence="12">
    <location>
        <begin position="233"/>
        <end position="387"/>
    </location>
</feature>
<dbReference type="InterPro" id="IPR011096">
    <property type="entry name" value="FTP_domain"/>
</dbReference>